<organism evidence="1 2">
    <name type="scientific">Mya arenaria</name>
    <name type="common">Soft-shell clam</name>
    <dbReference type="NCBI Taxonomy" id="6604"/>
    <lineage>
        <taxon>Eukaryota</taxon>
        <taxon>Metazoa</taxon>
        <taxon>Spiralia</taxon>
        <taxon>Lophotrochozoa</taxon>
        <taxon>Mollusca</taxon>
        <taxon>Bivalvia</taxon>
        <taxon>Autobranchia</taxon>
        <taxon>Heteroconchia</taxon>
        <taxon>Euheterodonta</taxon>
        <taxon>Imparidentia</taxon>
        <taxon>Neoheterodontei</taxon>
        <taxon>Myida</taxon>
        <taxon>Myoidea</taxon>
        <taxon>Myidae</taxon>
        <taxon>Mya</taxon>
    </lineage>
</organism>
<name>A0ABY7G775_MYAAR</name>
<accession>A0ABY7G775</accession>
<evidence type="ECO:0000313" key="1">
    <source>
        <dbReference type="EMBL" id="WAR29792.1"/>
    </source>
</evidence>
<evidence type="ECO:0000313" key="2">
    <source>
        <dbReference type="Proteomes" id="UP001164746"/>
    </source>
</evidence>
<keyword evidence="2" id="KW-1185">Reference proteome</keyword>
<dbReference type="Proteomes" id="UP001164746">
    <property type="component" value="Chromosome 16"/>
</dbReference>
<gene>
    <name evidence="1" type="ORF">MAR_003360</name>
</gene>
<sequence length="10" mass="1162">MPLRYSLALV</sequence>
<proteinExistence type="predicted"/>
<protein>
    <submittedName>
        <fullName evidence="1">Uncharacterized protein</fullName>
    </submittedName>
</protein>
<reference evidence="1" key="1">
    <citation type="submission" date="2022-11" db="EMBL/GenBank/DDBJ databases">
        <title>Centuries of genome instability and evolution in soft-shell clam transmissible cancer (bioRxiv).</title>
        <authorList>
            <person name="Hart S.F.M."/>
            <person name="Yonemitsu M.A."/>
            <person name="Giersch R.M."/>
            <person name="Beal B.F."/>
            <person name="Arriagada G."/>
            <person name="Davis B.W."/>
            <person name="Ostrander E.A."/>
            <person name="Goff S.P."/>
            <person name="Metzger M.J."/>
        </authorList>
    </citation>
    <scope>NUCLEOTIDE SEQUENCE</scope>
    <source>
        <strain evidence="1">MELC-2E11</strain>
        <tissue evidence="1">Siphon/mantle</tissue>
    </source>
</reference>
<dbReference type="EMBL" id="CP111027">
    <property type="protein sequence ID" value="WAR29792.1"/>
    <property type="molecule type" value="Genomic_DNA"/>
</dbReference>